<dbReference type="CDD" id="cd07302">
    <property type="entry name" value="CHD"/>
    <property type="match status" value="1"/>
</dbReference>
<reference evidence="4" key="1">
    <citation type="journal article" date="2019" name="Int. J. Syst. Evol. Microbiol.">
        <title>The Global Catalogue of Microorganisms (GCM) 10K type strain sequencing project: providing services to taxonomists for standard genome sequencing and annotation.</title>
        <authorList>
            <consortium name="The Broad Institute Genomics Platform"/>
            <consortium name="The Broad Institute Genome Sequencing Center for Infectious Disease"/>
            <person name="Wu L."/>
            <person name="Ma J."/>
        </authorList>
    </citation>
    <scope>NUCLEOTIDE SEQUENCE [LARGE SCALE GENOMIC DNA]</scope>
    <source>
        <strain evidence="4">CGMCC 1.10188</strain>
    </source>
</reference>
<dbReference type="Proteomes" id="UP000603352">
    <property type="component" value="Unassembled WGS sequence"/>
</dbReference>
<keyword evidence="1" id="KW-1133">Transmembrane helix</keyword>
<feature type="domain" description="Guanylate cyclase" evidence="2">
    <location>
        <begin position="253"/>
        <end position="390"/>
    </location>
</feature>
<dbReference type="SMART" id="SM00044">
    <property type="entry name" value="CYCc"/>
    <property type="match status" value="1"/>
</dbReference>
<accession>A0ABQ1ICM5</accession>
<evidence type="ECO:0000313" key="3">
    <source>
        <dbReference type="EMBL" id="GGB34161.1"/>
    </source>
</evidence>
<dbReference type="RefSeq" id="WP_188576242.1">
    <property type="nucleotide sequence ID" value="NZ_BMDZ01000011.1"/>
</dbReference>
<feature type="transmembrane region" description="Helical" evidence="1">
    <location>
        <begin position="119"/>
        <end position="137"/>
    </location>
</feature>
<feature type="transmembrane region" description="Helical" evidence="1">
    <location>
        <begin position="89"/>
        <end position="113"/>
    </location>
</feature>
<sequence>MPRHRNDATPTDIDAAEREAERLGGWMRIAMAVILLASLVVPLLIIRPDMTMTGAVDRRLMVALVTLGAFGLLGIVVVLLTIRRRHRRWMAWVFPLTDAVLLGGSVLAGLVLTGLPGRYALMLTAAALAPVLLAIAAIRLRPMAILMVTGLLVMALGLPMLSNHDIPADPAALAAAINGMHATPPNIGRLLMLVLAGVALAIAAARNRRMVARAVAEAARAGRLGRFLPAEIAAMMADPATSPDALGGRRDLAIVFVDLRGSTAMAERLDPQATGRLLGDYRRWVGQVVGVHGGMIAGFVGDGVLALFGATGDADPAAAARAALHAARAIAADVEAWAGTALAAEGIPPHRPAVAVAVHAGTVYCGPVGDDARLDYTVIGDPVNVAARIESVAKQADLAVVATDTVLDLAGHPPGWRSIGLCALRGRSAGMVCHTAD</sequence>
<feature type="transmembrane region" description="Helical" evidence="1">
    <location>
        <begin position="60"/>
        <end position="82"/>
    </location>
</feature>
<proteinExistence type="predicted"/>
<name>A0ABQ1ICM5_9PROT</name>
<protein>
    <recommendedName>
        <fullName evidence="2">Guanylate cyclase domain-containing protein</fullName>
    </recommendedName>
</protein>
<keyword evidence="4" id="KW-1185">Reference proteome</keyword>
<dbReference type="SUPFAM" id="SSF55073">
    <property type="entry name" value="Nucleotide cyclase"/>
    <property type="match status" value="1"/>
</dbReference>
<evidence type="ECO:0000313" key="4">
    <source>
        <dbReference type="Proteomes" id="UP000603352"/>
    </source>
</evidence>
<dbReference type="Pfam" id="PF00211">
    <property type="entry name" value="Guanylate_cyc"/>
    <property type="match status" value="1"/>
</dbReference>
<dbReference type="InterPro" id="IPR001054">
    <property type="entry name" value="A/G_cyclase"/>
</dbReference>
<evidence type="ECO:0000259" key="2">
    <source>
        <dbReference type="PROSITE" id="PS50125"/>
    </source>
</evidence>
<dbReference type="InterPro" id="IPR029787">
    <property type="entry name" value="Nucleotide_cyclase"/>
</dbReference>
<keyword evidence="1" id="KW-0472">Membrane</keyword>
<evidence type="ECO:0000256" key="1">
    <source>
        <dbReference type="SAM" id="Phobius"/>
    </source>
</evidence>
<keyword evidence="1" id="KW-0812">Transmembrane</keyword>
<gene>
    <name evidence="3" type="ORF">GCM10011505_14500</name>
</gene>
<organism evidence="3 4">
    <name type="scientific">Tistrella bauzanensis</name>
    <dbReference type="NCBI Taxonomy" id="657419"/>
    <lineage>
        <taxon>Bacteria</taxon>
        <taxon>Pseudomonadati</taxon>
        <taxon>Pseudomonadota</taxon>
        <taxon>Alphaproteobacteria</taxon>
        <taxon>Geminicoccales</taxon>
        <taxon>Geminicoccaceae</taxon>
        <taxon>Tistrella</taxon>
    </lineage>
</organism>
<dbReference type="EMBL" id="BMDZ01000011">
    <property type="protein sequence ID" value="GGB34161.1"/>
    <property type="molecule type" value="Genomic_DNA"/>
</dbReference>
<dbReference type="InterPro" id="IPR050697">
    <property type="entry name" value="Adenylyl/Guanylyl_Cyclase_3/4"/>
</dbReference>
<comment type="caution">
    <text evidence="3">The sequence shown here is derived from an EMBL/GenBank/DDBJ whole genome shotgun (WGS) entry which is preliminary data.</text>
</comment>
<dbReference type="Gene3D" id="3.30.70.1230">
    <property type="entry name" value="Nucleotide cyclase"/>
    <property type="match status" value="1"/>
</dbReference>
<dbReference type="PANTHER" id="PTHR43081">
    <property type="entry name" value="ADENYLATE CYCLASE, TERMINAL-DIFFERENTIATION SPECIFIC-RELATED"/>
    <property type="match status" value="1"/>
</dbReference>
<dbReference type="PANTHER" id="PTHR43081:SF1">
    <property type="entry name" value="ADENYLATE CYCLASE, TERMINAL-DIFFERENTIATION SPECIFIC"/>
    <property type="match status" value="1"/>
</dbReference>
<feature type="transmembrane region" description="Helical" evidence="1">
    <location>
        <begin position="187"/>
        <end position="205"/>
    </location>
</feature>
<feature type="transmembrane region" description="Helical" evidence="1">
    <location>
        <begin position="144"/>
        <end position="161"/>
    </location>
</feature>
<dbReference type="PROSITE" id="PS50125">
    <property type="entry name" value="GUANYLATE_CYCLASE_2"/>
    <property type="match status" value="1"/>
</dbReference>
<feature type="transmembrane region" description="Helical" evidence="1">
    <location>
        <begin position="29"/>
        <end position="48"/>
    </location>
</feature>